<comment type="caution">
    <text evidence="2">The sequence shown here is derived from an EMBL/GenBank/DDBJ whole genome shotgun (WGS) entry which is preliminary data.</text>
</comment>
<dbReference type="AlphaFoldDB" id="A0A5J4Q252"/>
<dbReference type="PANTHER" id="PTHR35803:SF3">
    <property type="entry name" value="ALPHA-GLUCOSIDASE"/>
    <property type="match status" value="1"/>
</dbReference>
<keyword evidence="2" id="KW-0378">Hydrolase</keyword>
<feature type="domain" description="Glycosyl-hydrolase 97 C-terminal oligomerisation" evidence="1">
    <location>
        <begin position="125"/>
        <end position="220"/>
    </location>
</feature>
<accession>A0A5J4Q252</accession>
<reference evidence="2" key="1">
    <citation type="submission" date="2019-03" db="EMBL/GenBank/DDBJ databases">
        <title>Single cell metagenomics reveals metabolic interactions within the superorganism composed of flagellate Streblomastix strix and complex community of Bacteroidetes bacteria on its surface.</title>
        <authorList>
            <person name="Treitli S.C."/>
            <person name="Kolisko M."/>
            <person name="Husnik F."/>
            <person name="Keeling P."/>
            <person name="Hampl V."/>
        </authorList>
    </citation>
    <scope>NUCLEOTIDE SEQUENCE</scope>
    <source>
        <strain evidence="2">STM</strain>
    </source>
</reference>
<gene>
    <name evidence="2" type="ORF">EZS27_033850</name>
</gene>
<evidence type="ECO:0000259" key="1">
    <source>
        <dbReference type="Pfam" id="PF14509"/>
    </source>
</evidence>
<proteinExistence type="predicted"/>
<dbReference type="Gene3D" id="3.20.20.70">
    <property type="entry name" value="Aldolase class I"/>
    <property type="match status" value="1"/>
</dbReference>
<organism evidence="2">
    <name type="scientific">termite gut metagenome</name>
    <dbReference type="NCBI Taxonomy" id="433724"/>
    <lineage>
        <taxon>unclassified sequences</taxon>
        <taxon>metagenomes</taxon>
        <taxon>organismal metagenomes</taxon>
    </lineage>
</organism>
<sequence length="224" mass="25825">MVDAPDEYRPTGFSRTYPNFLTQEGIYGNEEFPDATTNVTLPFTRFTQGPADYTICYYRQKWDKNTQANTEHGLVNVRLIKGTSAHQLSMAVVYYSPLQHVYWYDKPSESKDEPELEFFDRVPTVWDDTKVIHGEIGKYITVARRSGNDWFIGTMTNNDGRKLNISFDFLPEGKNYIAHIYYDDPEAMTRTKVGIKKIPVNKQSVIVTDLLPSSGQAIWITERK</sequence>
<name>A0A5J4Q252_9ZZZZ</name>
<evidence type="ECO:0000313" key="2">
    <source>
        <dbReference type="EMBL" id="KAA6315737.1"/>
    </source>
</evidence>
<protein>
    <submittedName>
        <fullName evidence="2">Alpha-glucosidase</fullName>
        <ecNumber evidence="2">3.2.1.22</ecNumber>
    </submittedName>
</protein>
<dbReference type="PANTHER" id="PTHR35803">
    <property type="entry name" value="GLUCAN 1,4-ALPHA-GLUCOSIDASE SUSB-RELATED"/>
    <property type="match status" value="1"/>
</dbReference>
<dbReference type="Pfam" id="PF14509">
    <property type="entry name" value="GH97_C"/>
    <property type="match status" value="1"/>
</dbReference>
<dbReference type="InterPro" id="IPR052720">
    <property type="entry name" value="Glycosyl_hydrolase_97"/>
</dbReference>
<dbReference type="EC" id="3.2.1.22" evidence="2"/>
<dbReference type="GO" id="GO:0004557">
    <property type="term" value="F:alpha-galactosidase activity"/>
    <property type="evidence" value="ECO:0007669"/>
    <property type="project" value="UniProtKB-EC"/>
</dbReference>
<dbReference type="InterPro" id="IPR013785">
    <property type="entry name" value="Aldolase_TIM"/>
</dbReference>
<dbReference type="EMBL" id="SNRY01005137">
    <property type="protein sequence ID" value="KAA6315737.1"/>
    <property type="molecule type" value="Genomic_DNA"/>
</dbReference>
<dbReference type="InterPro" id="IPR029483">
    <property type="entry name" value="GH97_C"/>
</dbReference>
<keyword evidence="2" id="KW-0326">Glycosidase</keyword>